<name>A0A1C1A669_9BACL</name>
<evidence type="ECO:0000259" key="1">
    <source>
        <dbReference type="PROSITE" id="PS51186"/>
    </source>
</evidence>
<gene>
    <name evidence="2" type="ORF">A8709_10595</name>
</gene>
<sequence length="167" mass="19957">MEDIKILEASPAEVEEVLSLWLEAAHWMQSKGIDQWRPEYFNRENVLAYFEDRQIFLAKHNGEYVGSFALQWSDPSVWGDLHNEESGYLHRFVVRRTQAGRKYGEYFLKWIEDYVKSRNKKYLRLDCMATNDALNTYYRQRDFTYVGTFELQAGELNWSGNLYEKKV</sequence>
<comment type="caution">
    <text evidence="2">The sequence shown here is derived from an EMBL/GenBank/DDBJ whole genome shotgun (WGS) entry which is preliminary data.</text>
</comment>
<organism evidence="2 3">
    <name type="scientific">Paenibacillus pectinilyticus</name>
    <dbReference type="NCBI Taxonomy" id="512399"/>
    <lineage>
        <taxon>Bacteria</taxon>
        <taxon>Bacillati</taxon>
        <taxon>Bacillota</taxon>
        <taxon>Bacilli</taxon>
        <taxon>Bacillales</taxon>
        <taxon>Paenibacillaceae</taxon>
        <taxon>Paenibacillus</taxon>
    </lineage>
</organism>
<feature type="domain" description="N-acetyltransferase" evidence="1">
    <location>
        <begin position="4"/>
        <end position="167"/>
    </location>
</feature>
<dbReference type="Proteomes" id="UP000093309">
    <property type="component" value="Unassembled WGS sequence"/>
</dbReference>
<proteinExistence type="predicted"/>
<dbReference type="RefSeq" id="WP_065851594.1">
    <property type="nucleotide sequence ID" value="NZ_LYPC01000012.1"/>
</dbReference>
<dbReference type="Gene3D" id="3.40.630.30">
    <property type="match status" value="1"/>
</dbReference>
<dbReference type="Pfam" id="PF00583">
    <property type="entry name" value="Acetyltransf_1"/>
    <property type="match status" value="1"/>
</dbReference>
<dbReference type="InterPro" id="IPR016181">
    <property type="entry name" value="Acyl_CoA_acyltransferase"/>
</dbReference>
<accession>A0A1C1A669</accession>
<protein>
    <recommendedName>
        <fullName evidence="1">N-acetyltransferase domain-containing protein</fullName>
    </recommendedName>
</protein>
<reference evidence="3" key="1">
    <citation type="submission" date="2016-05" db="EMBL/GenBank/DDBJ databases">
        <title>Paenibacillus oryzae. sp. nov., isolated from the rice root.</title>
        <authorList>
            <person name="Zhang J."/>
            <person name="Zhang X."/>
        </authorList>
    </citation>
    <scope>NUCLEOTIDE SEQUENCE [LARGE SCALE GENOMIC DNA]</scope>
    <source>
        <strain evidence="3">KCTC13222</strain>
    </source>
</reference>
<dbReference type="OrthoDB" id="6382410at2"/>
<evidence type="ECO:0000313" key="2">
    <source>
        <dbReference type="EMBL" id="OCT16056.1"/>
    </source>
</evidence>
<dbReference type="STRING" id="512399.A8709_10595"/>
<dbReference type="EMBL" id="LYPC01000012">
    <property type="protein sequence ID" value="OCT16056.1"/>
    <property type="molecule type" value="Genomic_DNA"/>
</dbReference>
<dbReference type="GO" id="GO:0016747">
    <property type="term" value="F:acyltransferase activity, transferring groups other than amino-acyl groups"/>
    <property type="evidence" value="ECO:0007669"/>
    <property type="project" value="InterPro"/>
</dbReference>
<dbReference type="InterPro" id="IPR000182">
    <property type="entry name" value="GNAT_dom"/>
</dbReference>
<dbReference type="AlphaFoldDB" id="A0A1C1A669"/>
<dbReference type="SUPFAM" id="SSF55729">
    <property type="entry name" value="Acyl-CoA N-acyltransferases (Nat)"/>
    <property type="match status" value="1"/>
</dbReference>
<keyword evidence="3" id="KW-1185">Reference proteome</keyword>
<evidence type="ECO:0000313" key="3">
    <source>
        <dbReference type="Proteomes" id="UP000093309"/>
    </source>
</evidence>
<dbReference type="PROSITE" id="PS51186">
    <property type="entry name" value="GNAT"/>
    <property type="match status" value="1"/>
</dbReference>